<comment type="caution">
    <text evidence="10">The sequence shown here is derived from an EMBL/GenBank/DDBJ whole genome shotgun (WGS) entry which is preliminary data.</text>
</comment>
<protein>
    <submittedName>
        <fullName evidence="10">MFS transporter</fullName>
    </submittedName>
</protein>
<evidence type="ECO:0000256" key="8">
    <source>
        <dbReference type="SAM" id="Phobius"/>
    </source>
</evidence>
<gene>
    <name evidence="10" type="ORF">H7B67_13135</name>
</gene>
<dbReference type="CDD" id="cd17321">
    <property type="entry name" value="MFS_MMR_MDR_like"/>
    <property type="match status" value="1"/>
</dbReference>
<dbReference type="AlphaFoldDB" id="A0A841SVQ4"/>
<dbReference type="PRINTS" id="PR01036">
    <property type="entry name" value="TCRTETB"/>
</dbReference>
<evidence type="ECO:0000256" key="6">
    <source>
        <dbReference type="ARBA" id="ARBA00022989"/>
    </source>
</evidence>
<accession>A0A841SVQ4</accession>
<keyword evidence="4" id="KW-1003">Cell membrane</keyword>
<evidence type="ECO:0000313" key="10">
    <source>
        <dbReference type="EMBL" id="MBB6635059.1"/>
    </source>
</evidence>
<feature type="transmembrane region" description="Helical" evidence="8">
    <location>
        <begin position="89"/>
        <end position="108"/>
    </location>
</feature>
<feature type="transmembrane region" description="Helical" evidence="8">
    <location>
        <begin position="211"/>
        <end position="228"/>
    </location>
</feature>
<dbReference type="PROSITE" id="PS50850">
    <property type="entry name" value="MFS"/>
    <property type="match status" value="1"/>
</dbReference>
<proteinExistence type="inferred from homology"/>
<comment type="similarity">
    <text evidence="2">Belongs to the major facilitator superfamily. EmrB family.</text>
</comment>
<dbReference type="PANTHER" id="PTHR42718">
    <property type="entry name" value="MAJOR FACILITATOR SUPERFAMILY MULTIDRUG TRANSPORTER MFSC"/>
    <property type="match status" value="1"/>
</dbReference>
<feature type="transmembrane region" description="Helical" evidence="8">
    <location>
        <begin position="342"/>
        <end position="361"/>
    </location>
</feature>
<feature type="transmembrane region" description="Helical" evidence="8">
    <location>
        <begin position="148"/>
        <end position="170"/>
    </location>
</feature>
<feature type="transmembrane region" description="Helical" evidence="8">
    <location>
        <begin position="240"/>
        <end position="258"/>
    </location>
</feature>
<evidence type="ECO:0000256" key="2">
    <source>
        <dbReference type="ARBA" id="ARBA00008537"/>
    </source>
</evidence>
<keyword evidence="7 8" id="KW-0472">Membrane</keyword>
<feature type="transmembrane region" description="Helical" evidence="8">
    <location>
        <begin position="313"/>
        <end position="330"/>
    </location>
</feature>
<organism evidence="10 11">
    <name type="scientific">Cohnella thailandensis</name>
    <dbReference type="NCBI Taxonomy" id="557557"/>
    <lineage>
        <taxon>Bacteria</taxon>
        <taxon>Bacillati</taxon>
        <taxon>Bacillota</taxon>
        <taxon>Bacilli</taxon>
        <taxon>Bacillales</taxon>
        <taxon>Paenibacillaceae</taxon>
        <taxon>Cohnella</taxon>
    </lineage>
</organism>
<keyword evidence="11" id="KW-1185">Reference proteome</keyword>
<sequence>MNLNKAVSIQSDRGARRLAKSLLLLGISIGYFMVLLDTTIVSVALPAIRDDLGGGVNGLQWVVNAYTIVFAALLLSMGALADKWGAKRVYLIGLVLFLIASALMAAAPSLGILISLRAVLGAGGAALTPASLALIARAFPDPAERARALGIWAAVTGIAMAAGPVVGGFLVDSIGWRSIFLLNVPLALVSLVATSRLIGETDRRPNRSFDAGGQLTALAAIAAVSFALMEGETYGWSSPAILASFGAALAGAILFAILETKAKDPLLPLAMFRNRAVSAGMLAGMAINVGLSGILFLLPLYDQQFRGLSAHSAGLALLPMMIPLAFNPILTGRLVGRIGARLPMTAGFALAGIGALAQAWPEETGPASAFAGLLLIGFGVSLTIPSLMAAVLASVPKEQTGTASGALNASRQLGATLGVAILGSILSGSASFMGGMRASLLVVTVLLFGGSLLSFAFIPGKKN</sequence>
<feature type="transmembrane region" description="Helical" evidence="8">
    <location>
        <begin position="176"/>
        <end position="199"/>
    </location>
</feature>
<dbReference type="RefSeq" id="WP_185120271.1">
    <property type="nucleotide sequence ID" value="NZ_JACJVQ010000008.1"/>
</dbReference>
<evidence type="ECO:0000256" key="5">
    <source>
        <dbReference type="ARBA" id="ARBA00022692"/>
    </source>
</evidence>
<dbReference type="InterPro" id="IPR020846">
    <property type="entry name" value="MFS_dom"/>
</dbReference>
<evidence type="ECO:0000256" key="1">
    <source>
        <dbReference type="ARBA" id="ARBA00004651"/>
    </source>
</evidence>
<evidence type="ECO:0000256" key="4">
    <source>
        <dbReference type="ARBA" id="ARBA00022475"/>
    </source>
</evidence>
<feature type="domain" description="Major facilitator superfamily (MFS) profile" evidence="9">
    <location>
        <begin position="23"/>
        <end position="462"/>
    </location>
</feature>
<evidence type="ECO:0000256" key="7">
    <source>
        <dbReference type="ARBA" id="ARBA00023136"/>
    </source>
</evidence>
<dbReference type="Proteomes" id="UP000535838">
    <property type="component" value="Unassembled WGS sequence"/>
</dbReference>
<feature type="transmembrane region" description="Helical" evidence="8">
    <location>
        <begin position="438"/>
        <end position="458"/>
    </location>
</feature>
<feature type="transmembrane region" description="Helical" evidence="8">
    <location>
        <begin position="279"/>
        <end position="301"/>
    </location>
</feature>
<keyword evidence="5 8" id="KW-0812">Transmembrane</keyword>
<dbReference type="SUPFAM" id="SSF103473">
    <property type="entry name" value="MFS general substrate transporter"/>
    <property type="match status" value="1"/>
</dbReference>
<dbReference type="GO" id="GO:0022857">
    <property type="term" value="F:transmembrane transporter activity"/>
    <property type="evidence" value="ECO:0007669"/>
    <property type="project" value="InterPro"/>
</dbReference>
<reference evidence="10 11" key="1">
    <citation type="submission" date="2020-08" db="EMBL/GenBank/DDBJ databases">
        <title>Cohnella phylogeny.</title>
        <authorList>
            <person name="Dunlap C."/>
        </authorList>
    </citation>
    <scope>NUCLEOTIDE SEQUENCE [LARGE SCALE GENOMIC DNA]</scope>
    <source>
        <strain evidence="10 11">DSM 25241</strain>
    </source>
</reference>
<dbReference type="NCBIfam" id="TIGR00711">
    <property type="entry name" value="efflux_EmrB"/>
    <property type="match status" value="1"/>
</dbReference>
<dbReference type="InterPro" id="IPR036259">
    <property type="entry name" value="MFS_trans_sf"/>
</dbReference>
<feature type="transmembrane region" description="Helical" evidence="8">
    <location>
        <begin position="114"/>
        <end position="136"/>
    </location>
</feature>
<comment type="subcellular location">
    <subcellularLocation>
        <location evidence="1">Cell membrane</location>
        <topology evidence="1">Multi-pass membrane protein</topology>
    </subcellularLocation>
</comment>
<feature type="transmembrane region" description="Helical" evidence="8">
    <location>
        <begin position="59"/>
        <end position="77"/>
    </location>
</feature>
<dbReference type="InterPro" id="IPR011701">
    <property type="entry name" value="MFS"/>
</dbReference>
<feature type="transmembrane region" description="Helical" evidence="8">
    <location>
        <begin position="21"/>
        <end position="47"/>
    </location>
</feature>
<keyword evidence="3" id="KW-0813">Transport</keyword>
<name>A0A841SVQ4_9BACL</name>
<feature type="transmembrane region" description="Helical" evidence="8">
    <location>
        <begin position="367"/>
        <end position="392"/>
    </location>
</feature>
<dbReference type="EMBL" id="JACJVQ010000008">
    <property type="protein sequence ID" value="MBB6635059.1"/>
    <property type="molecule type" value="Genomic_DNA"/>
</dbReference>
<dbReference type="Gene3D" id="1.20.1250.20">
    <property type="entry name" value="MFS general substrate transporter like domains"/>
    <property type="match status" value="1"/>
</dbReference>
<dbReference type="GO" id="GO:0005886">
    <property type="term" value="C:plasma membrane"/>
    <property type="evidence" value="ECO:0007669"/>
    <property type="project" value="UniProtKB-SubCell"/>
</dbReference>
<evidence type="ECO:0000313" key="11">
    <source>
        <dbReference type="Proteomes" id="UP000535838"/>
    </source>
</evidence>
<dbReference type="Gene3D" id="1.20.1720.10">
    <property type="entry name" value="Multidrug resistance protein D"/>
    <property type="match status" value="1"/>
</dbReference>
<evidence type="ECO:0000256" key="3">
    <source>
        <dbReference type="ARBA" id="ARBA00022448"/>
    </source>
</evidence>
<dbReference type="Pfam" id="PF07690">
    <property type="entry name" value="MFS_1"/>
    <property type="match status" value="1"/>
</dbReference>
<dbReference type="InterPro" id="IPR004638">
    <property type="entry name" value="EmrB-like"/>
</dbReference>
<feature type="transmembrane region" description="Helical" evidence="8">
    <location>
        <begin position="413"/>
        <end position="432"/>
    </location>
</feature>
<evidence type="ECO:0000259" key="9">
    <source>
        <dbReference type="PROSITE" id="PS50850"/>
    </source>
</evidence>
<dbReference type="PANTHER" id="PTHR42718:SF9">
    <property type="entry name" value="MAJOR FACILITATOR SUPERFAMILY MULTIDRUG TRANSPORTER MFSC"/>
    <property type="match status" value="1"/>
</dbReference>
<keyword evidence="6 8" id="KW-1133">Transmembrane helix</keyword>